<dbReference type="PROSITE" id="PS50977">
    <property type="entry name" value="HTH_TETR_2"/>
    <property type="match status" value="1"/>
</dbReference>
<dbReference type="InterPro" id="IPR036271">
    <property type="entry name" value="Tet_transcr_reg_TetR-rel_C_sf"/>
</dbReference>
<evidence type="ECO:0000256" key="2">
    <source>
        <dbReference type="ARBA" id="ARBA00023125"/>
    </source>
</evidence>
<accession>A0AAE3GJK5</accession>
<dbReference type="SUPFAM" id="SSF48498">
    <property type="entry name" value="Tetracyclin repressor-like, C-terminal domain"/>
    <property type="match status" value="1"/>
</dbReference>
<gene>
    <name evidence="6" type="ORF">LX83_005601</name>
</gene>
<dbReference type="PANTHER" id="PTHR30055:SF234">
    <property type="entry name" value="HTH-TYPE TRANSCRIPTIONAL REGULATOR BETI"/>
    <property type="match status" value="1"/>
</dbReference>
<dbReference type="Proteomes" id="UP001206128">
    <property type="component" value="Unassembled WGS sequence"/>
</dbReference>
<dbReference type="Pfam" id="PF21597">
    <property type="entry name" value="TetR_C_43"/>
    <property type="match status" value="1"/>
</dbReference>
<keyword evidence="1" id="KW-0805">Transcription regulation</keyword>
<dbReference type="SUPFAM" id="SSF46689">
    <property type="entry name" value="Homeodomain-like"/>
    <property type="match status" value="1"/>
</dbReference>
<name>A0AAE3GJK5_9PSEU</name>
<feature type="domain" description="HTH tetR-type" evidence="5">
    <location>
        <begin position="15"/>
        <end position="74"/>
    </location>
</feature>
<dbReference type="PRINTS" id="PR00455">
    <property type="entry name" value="HTHTETR"/>
</dbReference>
<dbReference type="PANTHER" id="PTHR30055">
    <property type="entry name" value="HTH-TYPE TRANSCRIPTIONAL REGULATOR RUTR"/>
    <property type="match status" value="1"/>
</dbReference>
<protein>
    <submittedName>
        <fullName evidence="6">Transcriptional regulator, TetR family</fullName>
    </submittedName>
</protein>
<reference evidence="6" key="1">
    <citation type="submission" date="2022-06" db="EMBL/GenBank/DDBJ databases">
        <title>Genomic Encyclopedia of Archaeal and Bacterial Type Strains, Phase II (KMG-II): from individual species to whole genera.</title>
        <authorList>
            <person name="Goeker M."/>
        </authorList>
    </citation>
    <scope>NUCLEOTIDE SEQUENCE</scope>
    <source>
        <strain evidence="6">DSM 43935</strain>
    </source>
</reference>
<evidence type="ECO:0000256" key="3">
    <source>
        <dbReference type="ARBA" id="ARBA00023163"/>
    </source>
</evidence>
<dbReference type="AlphaFoldDB" id="A0AAE3GJK5"/>
<evidence type="ECO:0000313" key="7">
    <source>
        <dbReference type="Proteomes" id="UP001206128"/>
    </source>
</evidence>
<dbReference type="InterPro" id="IPR049445">
    <property type="entry name" value="TetR_SbtR-like_C"/>
</dbReference>
<dbReference type="Pfam" id="PF00440">
    <property type="entry name" value="TetR_N"/>
    <property type="match status" value="1"/>
</dbReference>
<comment type="caution">
    <text evidence="6">The sequence shown here is derived from an EMBL/GenBank/DDBJ whole genome shotgun (WGS) entry which is preliminary data.</text>
</comment>
<keyword evidence="2 4" id="KW-0238">DNA-binding</keyword>
<evidence type="ECO:0000256" key="4">
    <source>
        <dbReference type="PROSITE-ProRule" id="PRU00335"/>
    </source>
</evidence>
<evidence type="ECO:0000259" key="5">
    <source>
        <dbReference type="PROSITE" id="PS50977"/>
    </source>
</evidence>
<proteinExistence type="predicted"/>
<sequence>MTDTAPTRPMRADARRNYQRLLDQARTAFAERGTDASLDEIARRAGVGIGTLYRHFPTRDALLEALLRERFTGLATLAEDLLTSATPRDALTAWLRAFITGASTYRGLTSTLMATLRDETSELHAACLAMRQAGERVLTRAQQDGQVRADVTALELFTLASGIAWANEQTTTSAEGTVDRLLTLVLSGLLLD</sequence>
<dbReference type="InterPro" id="IPR001647">
    <property type="entry name" value="HTH_TetR"/>
</dbReference>
<dbReference type="EMBL" id="JAMTCK010000015">
    <property type="protein sequence ID" value="MCP2168723.1"/>
    <property type="molecule type" value="Genomic_DNA"/>
</dbReference>
<evidence type="ECO:0000256" key="1">
    <source>
        <dbReference type="ARBA" id="ARBA00023015"/>
    </source>
</evidence>
<dbReference type="RefSeq" id="WP_253776817.1">
    <property type="nucleotide sequence ID" value="NZ_JAMTCK010000015.1"/>
</dbReference>
<keyword evidence="7" id="KW-1185">Reference proteome</keyword>
<organism evidence="6 7">
    <name type="scientific">Goodfellowiella coeruleoviolacea</name>
    <dbReference type="NCBI Taxonomy" id="334858"/>
    <lineage>
        <taxon>Bacteria</taxon>
        <taxon>Bacillati</taxon>
        <taxon>Actinomycetota</taxon>
        <taxon>Actinomycetes</taxon>
        <taxon>Pseudonocardiales</taxon>
        <taxon>Pseudonocardiaceae</taxon>
        <taxon>Goodfellowiella</taxon>
    </lineage>
</organism>
<dbReference type="GO" id="GO:0003700">
    <property type="term" value="F:DNA-binding transcription factor activity"/>
    <property type="evidence" value="ECO:0007669"/>
    <property type="project" value="TreeGrafter"/>
</dbReference>
<dbReference type="Gene3D" id="1.10.357.10">
    <property type="entry name" value="Tetracycline Repressor, domain 2"/>
    <property type="match status" value="1"/>
</dbReference>
<feature type="DNA-binding region" description="H-T-H motif" evidence="4">
    <location>
        <begin position="37"/>
        <end position="56"/>
    </location>
</feature>
<keyword evidence="3" id="KW-0804">Transcription</keyword>
<dbReference type="InterPro" id="IPR050109">
    <property type="entry name" value="HTH-type_TetR-like_transc_reg"/>
</dbReference>
<dbReference type="GO" id="GO:0000976">
    <property type="term" value="F:transcription cis-regulatory region binding"/>
    <property type="evidence" value="ECO:0007669"/>
    <property type="project" value="TreeGrafter"/>
</dbReference>
<evidence type="ECO:0000313" key="6">
    <source>
        <dbReference type="EMBL" id="MCP2168723.1"/>
    </source>
</evidence>
<dbReference type="InterPro" id="IPR009057">
    <property type="entry name" value="Homeodomain-like_sf"/>
</dbReference>